<reference evidence="6 7" key="1">
    <citation type="submission" date="2016-11" db="EMBL/GenBank/DDBJ databases">
        <authorList>
            <person name="Jaros S."/>
            <person name="Januszkiewicz K."/>
            <person name="Wedrychowicz H."/>
        </authorList>
    </citation>
    <scope>NUCLEOTIDE SEQUENCE [LARGE SCALE GENOMIC DNA]</scope>
    <source>
        <strain evidence="6 7">DSM 15929</strain>
    </source>
</reference>
<name>A0A1M6K7G8_9FIRM</name>
<keyword evidence="1" id="KW-0479">Metal-binding</keyword>
<protein>
    <submittedName>
        <fullName evidence="6">Ribosomal protein S6--L-glutamate ligase</fullName>
    </submittedName>
</protein>
<dbReference type="AlphaFoldDB" id="A0A1M6K7G8"/>
<evidence type="ECO:0000313" key="6">
    <source>
        <dbReference type="EMBL" id="SHJ54909.1"/>
    </source>
</evidence>
<dbReference type="InterPro" id="IPR013651">
    <property type="entry name" value="ATP-grasp_RimK-type"/>
</dbReference>
<gene>
    <name evidence="6" type="ORF">SAMN02745136_00350</name>
</gene>
<dbReference type="Proteomes" id="UP000184386">
    <property type="component" value="Unassembled WGS sequence"/>
</dbReference>
<evidence type="ECO:0000256" key="3">
    <source>
        <dbReference type="ARBA" id="ARBA00022840"/>
    </source>
</evidence>
<keyword evidence="7" id="KW-1185">Reference proteome</keyword>
<dbReference type="GO" id="GO:0016879">
    <property type="term" value="F:ligase activity, forming carbon-nitrogen bonds"/>
    <property type="evidence" value="ECO:0007669"/>
    <property type="project" value="TreeGrafter"/>
</dbReference>
<keyword evidence="6" id="KW-0436">Ligase</keyword>
<dbReference type="Pfam" id="PF08443">
    <property type="entry name" value="RimK"/>
    <property type="match status" value="1"/>
</dbReference>
<dbReference type="GO" id="GO:0046872">
    <property type="term" value="F:metal ion binding"/>
    <property type="evidence" value="ECO:0007669"/>
    <property type="project" value="UniProtKB-KW"/>
</dbReference>
<dbReference type="GO" id="GO:0005840">
    <property type="term" value="C:ribosome"/>
    <property type="evidence" value="ECO:0007669"/>
    <property type="project" value="UniProtKB-KW"/>
</dbReference>
<dbReference type="SUPFAM" id="SSF56059">
    <property type="entry name" value="Glutathione synthetase ATP-binding domain-like"/>
    <property type="match status" value="1"/>
</dbReference>
<keyword evidence="6" id="KW-0687">Ribonucleoprotein</keyword>
<dbReference type="Gene3D" id="3.30.1490.20">
    <property type="entry name" value="ATP-grasp fold, A domain"/>
    <property type="match status" value="1"/>
</dbReference>
<dbReference type="PANTHER" id="PTHR21621:SF0">
    <property type="entry name" value="BETA-CITRYLGLUTAMATE SYNTHASE B-RELATED"/>
    <property type="match status" value="1"/>
</dbReference>
<proteinExistence type="predicted"/>
<dbReference type="PROSITE" id="PS50975">
    <property type="entry name" value="ATP_GRASP"/>
    <property type="match status" value="1"/>
</dbReference>
<accession>A0A1M6K7G8</accession>
<keyword evidence="3 4" id="KW-0067">ATP-binding</keyword>
<dbReference type="GO" id="GO:0005524">
    <property type="term" value="F:ATP binding"/>
    <property type="evidence" value="ECO:0007669"/>
    <property type="project" value="UniProtKB-UniRule"/>
</dbReference>
<dbReference type="STRING" id="1121322.SAMN02745136_00350"/>
<dbReference type="NCBIfam" id="TIGR00768">
    <property type="entry name" value="rimK_fam"/>
    <property type="match status" value="1"/>
</dbReference>
<dbReference type="Gene3D" id="3.40.50.20">
    <property type="match status" value="1"/>
</dbReference>
<dbReference type="GO" id="GO:0005737">
    <property type="term" value="C:cytoplasm"/>
    <property type="evidence" value="ECO:0007669"/>
    <property type="project" value="TreeGrafter"/>
</dbReference>
<dbReference type="InterPro" id="IPR004666">
    <property type="entry name" value="Rp_bS6_RimK/Lys_biosynth_LsyX"/>
</dbReference>
<dbReference type="Gene3D" id="3.30.470.20">
    <property type="entry name" value="ATP-grasp fold, B domain"/>
    <property type="match status" value="1"/>
</dbReference>
<feature type="domain" description="ATP-grasp" evidence="5">
    <location>
        <begin position="117"/>
        <end position="307"/>
    </location>
</feature>
<evidence type="ECO:0000256" key="1">
    <source>
        <dbReference type="ARBA" id="ARBA00022723"/>
    </source>
</evidence>
<dbReference type="RefSeq" id="WP_073272331.1">
    <property type="nucleotide sequence ID" value="NZ_FRAC01000006.1"/>
</dbReference>
<keyword evidence="2 4" id="KW-0547">Nucleotide-binding</keyword>
<organism evidence="6 7">
    <name type="scientific">Anaerocolumna jejuensis DSM 15929</name>
    <dbReference type="NCBI Taxonomy" id="1121322"/>
    <lineage>
        <taxon>Bacteria</taxon>
        <taxon>Bacillati</taxon>
        <taxon>Bacillota</taxon>
        <taxon>Clostridia</taxon>
        <taxon>Lachnospirales</taxon>
        <taxon>Lachnospiraceae</taxon>
        <taxon>Anaerocolumna</taxon>
    </lineage>
</organism>
<dbReference type="InterPro" id="IPR011761">
    <property type="entry name" value="ATP-grasp"/>
</dbReference>
<dbReference type="EMBL" id="FRAC01000006">
    <property type="protein sequence ID" value="SHJ54909.1"/>
    <property type="molecule type" value="Genomic_DNA"/>
</dbReference>
<evidence type="ECO:0000256" key="2">
    <source>
        <dbReference type="ARBA" id="ARBA00022741"/>
    </source>
</evidence>
<evidence type="ECO:0000259" key="5">
    <source>
        <dbReference type="PROSITE" id="PS50975"/>
    </source>
</evidence>
<evidence type="ECO:0000313" key="7">
    <source>
        <dbReference type="Proteomes" id="UP000184386"/>
    </source>
</evidence>
<dbReference type="InterPro" id="IPR013815">
    <property type="entry name" value="ATP_grasp_subdomain_1"/>
</dbReference>
<sequence>MSTNIYKAPVKGFLVTNSYLVNSKFSVIHQWFLESAKKLSIDLKGFTNSQIPIYLPGRREAAPEEISRRKDSRTGEADFVLFWDKDIRLARFLEDMGYRLYNSSQAIALSDDKSLTHLALSKAGIPMPETYVAPMTFDNIGYTNLDFLDEVEEVIGYPCVVKECFGSFGQQVYLARSREELTAITLSIGSKPMLFQEFIESSTGRDVRLQVVGDEVIASMYRYSDNGDFRANITAGGKMKPYEPAKEQIDLALLCCRTLGLDFAGVDILFGRDGEPLVCEVNSNAHFKNIYDCTGVNAADAILEHVLRQVKH</sequence>
<dbReference type="PANTHER" id="PTHR21621">
    <property type="entry name" value="RIBOSOMAL PROTEIN S6 MODIFICATION PROTEIN"/>
    <property type="match status" value="1"/>
</dbReference>
<keyword evidence="6" id="KW-0689">Ribosomal protein</keyword>
<evidence type="ECO:0000256" key="4">
    <source>
        <dbReference type="PROSITE-ProRule" id="PRU00409"/>
    </source>
</evidence>